<protein>
    <submittedName>
        <fullName evidence="2">Uncharacterized protein</fullName>
    </submittedName>
</protein>
<accession>A0ABY2P7U8</accession>
<keyword evidence="3" id="KW-1185">Reference proteome</keyword>
<evidence type="ECO:0000256" key="1">
    <source>
        <dbReference type="SAM" id="Phobius"/>
    </source>
</evidence>
<keyword evidence="1" id="KW-0812">Transmembrane</keyword>
<sequence length="187" mass="20086">MPALRAAELREHTVRGRERTIVVTTLAVSSVVVVLMALGFWMFFINVLSDPVSPGIVGMRIDGDAVTVKAGQCPQDRVRRVEVWDSDTGRLIWRGDGPLTEEGRSGLLPLWGAKAYGTASAAARPSELPKTLDVSIDHGPEYGVAEVFDIAKVRAADLPPGSYWTRDGVRTARQLDGIPYCGGSGAP</sequence>
<gene>
    <name evidence="2" type="ORF">E5Z02_30365</name>
</gene>
<comment type="caution">
    <text evidence="2">The sequence shown here is derived from an EMBL/GenBank/DDBJ whole genome shotgun (WGS) entry which is preliminary data.</text>
</comment>
<organism evidence="2 3">
    <name type="scientific">Streptomyces rhizosphaericola</name>
    <dbReference type="NCBI Taxonomy" id="2564098"/>
    <lineage>
        <taxon>Bacteria</taxon>
        <taxon>Bacillati</taxon>
        <taxon>Actinomycetota</taxon>
        <taxon>Actinomycetes</taxon>
        <taxon>Kitasatosporales</taxon>
        <taxon>Streptomycetaceae</taxon>
        <taxon>Streptomyces</taxon>
    </lineage>
</organism>
<feature type="transmembrane region" description="Helical" evidence="1">
    <location>
        <begin position="21"/>
        <end position="44"/>
    </location>
</feature>
<keyword evidence="1" id="KW-1133">Transmembrane helix</keyword>
<evidence type="ECO:0000313" key="3">
    <source>
        <dbReference type="Proteomes" id="UP000306274"/>
    </source>
</evidence>
<name>A0ABY2P7U8_9ACTN</name>
<dbReference type="EMBL" id="SRZK01000509">
    <property type="protein sequence ID" value="TGY99975.1"/>
    <property type="molecule type" value="Genomic_DNA"/>
</dbReference>
<proteinExistence type="predicted"/>
<dbReference type="Proteomes" id="UP000306274">
    <property type="component" value="Unassembled WGS sequence"/>
</dbReference>
<keyword evidence="1" id="KW-0472">Membrane</keyword>
<evidence type="ECO:0000313" key="2">
    <source>
        <dbReference type="EMBL" id="TGY99975.1"/>
    </source>
</evidence>
<reference evidence="2 3" key="1">
    <citation type="submission" date="2019-04" db="EMBL/GenBank/DDBJ databases">
        <title>Streptomyces rhizosphaericola sp. nov., an actinobacterium isolated from the wheat rhizosphere.</title>
        <authorList>
            <person name="Vargas Hoyos H.A."/>
            <person name="Santos S.N."/>
            <person name="Genuario D.B."/>
            <person name="Melo I.S."/>
            <person name="Da Silva L.J."/>
            <person name="Da Silva F.S.P."/>
            <person name="Zucchi T.D."/>
        </authorList>
    </citation>
    <scope>NUCLEOTIDE SEQUENCE [LARGE SCALE GENOMIC DNA]</scope>
    <source>
        <strain evidence="2 3">1AS2c</strain>
    </source>
</reference>